<organism evidence="1 2">
    <name type="scientific">Puccinia sorghi</name>
    <dbReference type="NCBI Taxonomy" id="27349"/>
    <lineage>
        <taxon>Eukaryota</taxon>
        <taxon>Fungi</taxon>
        <taxon>Dikarya</taxon>
        <taxon>Basidiomycota</taxon>
        <taxon>Pucciniomycotina</taxon>
        <taxon>Pucciniomycetes</taxon>
        <taxon>Pucciniales</taxon>
        <taxon>Pucciniaceae</taxon>
        <taxon>Puccinia</taxon>
    </lineage>
</organism>
<dbReference type="VEuPathDB" id="FungiDB:VP01_297g6"/>
<gene>
    <name evidence="1" type="ORF">VP01_297g6</name>
</gene>
<accession>A0A0L6V1E2</accession>
<sequence>PGVDDQFCLSSWSSLNILYAPAIFPNAVIKDLFPKAKFVPNHHFALHIPKQLRKWGPLAGICEFPGERLIGYLKKIHTNHQIGMCSLVLLFFTSEY</sequence>
<name>A0A0L6V1E2_9BASI</name>
<evidence type="ECO:0000313" key="2">
    <source>
        <dbReference type="Proteomes" id="UP000037035"/>
    </source>
</evidence>
<comment type="caution">
    <text evidence="1">The sequence shown here is derived from an EMBL/GenBank/DDBJ whole genome shotgun (WGS) entry which is preliminary data.</text>
</comment>
<feature type="non-terminal residue" evidence="1">
    <location>
        <position position="1"/>
    </location>
</feature>
<keyword evidence="2" id="KW-1185">Reference proteome</keyword>
<proteinExistence type="predicted"/>
<dbReference type="AlphaFoldDB" id="A0A0L6V1E2"/>
<dbReference type="OrthoDB" id="3247418at2759"/>
<evidence type="ECO:0000313" key="1">
    <source>
        <dbReference type="EMBL" id="KNZ54322.1"/>
    </source>
</evidence>
<protein>
    <submittedName>
        <fullName evidence="1">Uncharacterized protein</fullName>
    </submittedName>
</protein>
<reference evidence="1 2" key="1">
    <citation type="submission" date="2015-08" db="EMBL/GenBank/DDBJ databases">
        <title>Next Generation Sequencing and Analysis of the Genome of Puccinia sorghi L Schw, the Causal Agent of Maize Common Rust.</title>
        <authorList>
            <person name="Rochi L."/>
            <person name="Burguener G."/>
            <person name="Darino M."/>
            <person name="Turjanski A."/>
            <person name="Kreff E."/>
            <person name="Dieguez M.J."/>
            <person name="Sacco F."/>
        </authorList>
    </citation>
    <scope>NUCLEOTIDE SEQUENCE [LARGE SCALE GENOMIC DNA]</scope>
    <source>
        <strain evidence="1 2">RO10H11247</strain>
    </source>
</reference>
<dbReference type="EMBL" id="LAVV01007923">
    <property type="protein sequence ID" value="KNZ54322.1"/>
    <property type="molecule type" value="Genomic_DNA"/>
</dbReference>
<dbReference type="Proteomes" id="UP000037035">
    <property type="component" value="Unassembled WGS sequence"/>
</dbReference>